<gene>
    <name evidence="3" type="ORF">SAMN05421858_0012</name>
</gene>
<proteinExistence type="predicted"/>
<sequence length="208" mass="23171">MADENSNGEIPITADRPDSTIHLSGTDHVTLIGSNEEDTVAFYRDILGMPLILRQPNLDAPNVTHLFFDTGDGRVITFFVEEGRQSNPSPQRTGIGAVHHLAFRFEPERLEEIKQGLEENGHRYNVFDRSIFYSLYTSDHNGLTIELTTDKFDIPDDRRAEVLATAQRLREEDGSEYAKAEHLEAALEELGIPVEPVELPDAPTGAGV</sequence>
<dbReference type="Proteomes" id="UP000186914">
    <property type="component" value="Unassembled WGS sequence"/>
</dbReference>
<organism evidence="3 4">
    <name type="scientific">Haladaptatus litoreus</name>
    <dbReference type="NCBI Taxonomy" id="553468"/>
    <lineage>
        <taxon>Archaea</taxon>
        <taxon>Methanobacteriati</taxon>
        <taxon>Methanobacteriota</taxon>
        <taxon>Stenosarchaea group</taxon>
        <taxon>Halobacteria</taxon>
        <taxon>Halobacteriales</taxon>
        <taxon>Haladaptataceae</taxon>
        <taxon>Haladaptatus</taxon>
    </lineage>
</organism>
<evidence type="ECO:0000256" key="1">
    <source>
        <dbReference type="SAM" id="MobiDB-lite"/>
    </source>
</evidence>
<keyword evidence="4" id="KW-1185">Reference proteome</keyword>
<name>A0A1N6UME6_9EURY</name>
<evidence type="ECO:0000259" key="2">
    <source>
        <dbReference type="PROSITE" id="PS51819"/>
    </source>
</evidence>
<feature type="region of interest" description="Disordered" evidence="1">
    <location>
        <begin position="1"/>
        <end position="21"/>
    </location>
</feature>
<dbReference type="SUPFAM" id="SSF54593">
    <property type="entry name" value="Glyoxalase/Bleomycin resistance protein/Dihydroxybiphenyl dioxygenase"/>
    <property type="match status" value="1"/>
</dbReference>
<dbReference type="InterPro" id="IPR029068">
    <property type="entry name" value="Glyas_Bleomycin-R_OHBP_Dase"/>
</dbReference>
<dbReference type="PROSITE" id="PS51819">
    <property type="entry name" value="VOC"/>
    <property type="match status" value="1"/>
</dbReference>
<reference evidence="4" key="1">
    <citation type="submission" date="2017-01" db="EMBL/GenBank/DDBJ databases">
        <authorList>
            <person name="Varghese N."/>
            <person name="Submissions S."/>
        </authorList>
    </citation>
    <scope>NUCLEOTIDE SEQUENCE [LARGE SCALE GENOMIC DNA]</scope>
    <source>
        <strain evidence="4">CGMCC 1.7737</strain>
    </source>
</reference>
<dbReference type="PANTHER" id="PTHR36110:SF4">
    <property type="entry name" value="RING-CLEAVING DIOXYGENASE MHQA-RELATED"/>
    <property type="match status" value="1"/>
</dbReference>
<dbReference type="AlphaFoldDB" id="A0A1N6UME6"/>
<dbReference type="Pfam" id="PF00903">
    <property type="entry name" value="Glyoxalase"/>
    <property type="match status" value="1"/>
</dbReference>
<dbReference type="GO" id="GO:0051213">
    <property type="term" value="F:dioxygenase activity"/>
    <property type="evidence" value="ECO:0007669"/>
    <property type="project" value="UniProtKB-KW"/>
</dbReference>
<dbReference type="InterPro" id="IPR037523">
    <property type="entry name" value="VOC_core"/>
</dbReference>
<dbReference type="PANTHER" id="PTHR36110">
    <property type="entry name" value="RING-CLEAVING DIOXYGENASE MHQE-RELATED"/>
    <property type="match status" value="1"/>
</dbReference>
<dbReference type="InterPro" id="IPR004360">
    <property type="entry name" value="Glyas_Fos-R_dOase_dom"/>
</dbReference>
<protein>
    <submittedName>
        <fullName evidence="3">Catechol 2,3-dioxygenase</fullName>
    </submittedName>
</protein>
<dbReference type="Gene3D" id="3.10.180.10">
    <property type="entry name" value="2,3-Dihydroxybiphenyl 1,2-Dioxygenase, domain 1"/>
    <property type="match status" value="1"/>
</dbReference>
<evidence type="ECO:0000313" key="4">
    <source>
        <dbReference type="Proteomes" id="UP000186914"/>
    </source>
</evidence>
<accession>A0A1N6UME6</accession>
<keyword evidence="3" id="KW-0560">Oxidoreductase</keyword>
<keyword evidence="3" id="KW-0223">Dioxygenase</keyword>
<feature type="domain" description="VOC" evidence="2">
    <location>
        <begin position="25"/>
        <end position="150"/>
    </location>
</feature>
<dbReference type="InterPro" id="IPR052537">
    <property type="entry name" value="Extradiol_RC_dioxygenase"/>
</dbReference>
<dbReference type="OrthoDB" id="210990at2157"/>
<evidence type="ECO:0000313" key="3">
    <source>
        <dbReference type="EMBL" id="SIQ66631.1"/>
    </source>
</evidence>
<dbReference type="EMBL" id="FTNO01000001">
    <property type="protein sequence ID" value="SIQ66631.1"/>
    <property type="molecule type" value="Genomic_DNA"/>
</dbReference>